<name>A0A4C1YVI8_EUMVA</name>
<proteinExistence type="predicted"/>
<dbReference type="OrthoDB" id="7460492at2759"/>
<dbReference type="Proteomes" id="UP000299102">
    <property type="component" value="Unassembled WGS sequence"/>
</dbReference>
<dbReference type="AlphaFoldDB" id="A0A4C1YVI8"/>
<protein>
    <submittedName>
        <fullName evidence="2">Uncharacterized protein</fullName>
    </submittedName>
</protein>
<keyword evidence="3" id="KW-1185">Reference proteome</keyword>
<evidence type="ECO:0000313" key="3">
    <source>
        <dbReference type="Proteomes" id="UP000299102"/>
    </source>
</evidence>
<feature type="region of interest" description="Disordered" evidence="1">
    <location>
        <begin position="50"/>
        <end position="73"/>
    </location>
</feature>
<evidence type="ECO:0000313" key="2">
    <source>
        <dbReference type="EMBL" id="GBP78315.1"/>
    </source>
</evidence>
<comment type="caution">
    <text evidence="2">The sequence shown here is derived from an EMBL/GenBank/DDBJ whole genome shotgun (WGS) entry which is preliminary data.</text>
</comment>
<dbReference type="EMBL" id="BGZK01001365">
    <property type="protein sequence ID" value="GBP78315.1"/>
    <property type="molecule type" value="Genomic_DNA"/>
</dbReference>
<reference evidence="2 3" key="1">
    <citation type="journal article" date="2019" name="Commun. Biol.">
        <title>The bagworm genome reveals a unique fibroin gene that provides high tensile strength.</title>
        <authorList>
            <person name="Kono N."/>
            <person name="Nakamura H."/>
            <person name="Ohtoshi R."/>
            <person name="Tomita M."/>
            <person name="Numata K."/>
            <person name="Arakawa K."/>
        </authorList>
    </citation>
    <scope>NUCLEOTIDE SEQUENCE [LARGE SCALE GENOMIC DNA]</scope>
</reference>
<evidence type="ECO:0000256" key="1">
    <source>
        <dbReference type="SAM" id="MobiDB-lite"/>
    </source>
</evidence>
<accession>A0A4C1YVI8</accession>
<gene>
    <name evidence="2" type="ORF">EVAR_52370_1</name>
</gene>
<sequence length="150" mass="16408">MEFVLQLCEYFEKKSRNGGPLIPVTQVRDRVAAALGICAPTVAKVTKEGFGSSGMEQDKLSTPKKRRQPCKTSQKIEDWSDVAFTNETWLNANHTLSKTWTDNTAGSTSALPMGKGERLIICHAGTVKGFVPDALLAFKSQKTGDEFGRV</sequence>
<organism evidence="2 3">
    <name type="scientific">Eumeta variegata</name>
    <name type="common">Bagworm moth</name>
    <name type="synonym">Eumeta japonica</name>
    <dbReference type="NCBI Taxonomy" id="151549"/>
    <lineage>
        <taxon>Eukaryota</taxon>
        <taxon>Metazoa</taxon>
        <taxon>Ecdysozoa</taxon>
        <taxon>Arthropoda</taxon>
        <taxon>Hexapoda</taxon>
        <taxon>Insecta</taxon>
        <taxon>Pterygota</taxon>
        <taxon>Neoptera</taxon>
        <taxon>Endopterygota</taxon>
        <taxon>Lepidoptera</taxon>
        <taxon>Glossata</taxon>
        <taxon>Ditrysia</taxon>
        <taxon>Tineoidea</taxon>
        <taxon>Psychidae</taxon>
        <taxon>Oiketicinae</taxon>
        <taxon>Eumeta</taxon>
    </lineage>
</organism>